<keyword evidence="1" id="KW-0732">Signal</keyword>
<feature type="chain" id="PRO_5046370919" evidence="1">
    <location>
        <begin position="25"/>
        <end position="125"/>
    </location>
</feature>
<evidence type="ECO:0000313" key="2">
    <source>
        <dbReference type="EMBL" id="WXB13935.1"/>
    </source>
</evidence>
<proteinExistence type="predicted"/>
<name>A0ABZ2LXS5_9BACT</name>
<protein>
    <submittedName>
        <fullName evidence="2">Uncharacterized protein</fullName>
    </submittedName>
</protein>
<organism evidence="2 3">
    <name type="scientific">Pendulispora albinea</name>
    <dbReference type="NCBI Taxonomy" id="2741071"/>
    <lineage>
        <taxon>Bacteria</taxon>
        <taxon>Pseudomonadati</taxon>
        <taxon>Myxococcota</taxon>
        <taxon>Myxococcia</taxon>
        <taxon>Myxococcales</taxon>
        <taxon>Sorangiineae</taxon>
        <taxon>Pendulisporaceae</taxon>
        <taxon>Pendulispora</taxon>
    </lineage>
</organism>
<keyword evidence="3" id="KW-1185">Reference proteome</keyword>
<accession>A0ABZ2LXS5</accession>
<dbReference type="Proteomes" id="UP001370348">
    <property type="component" value="Chromosome"/>
</dbReference>
<dbReference type="RefSeq" id="WP_394823551.1">
    <property type="nucleotide sequence ID" value="NZ_CP089984.1"/>
</dbReference>
<gene>
    <name evidence="2" type="ORF">LZC94_39665</name>
</gene>
<sequence length="125" mass="13653">MTVRGALGLGALMLVLSCAASPGAATALTPFQKARLLGHYSSRDGRSGFVLDRLAEPWKVKLDGETEAAPMTAQPGVYDTFEYTTADRRVWLRVDRESGDIQLFQGPKQHYGVPIVRDDDASTLR</sequence>
<feature type="signal peptide" evidence="1">
    <location>
        <begin position="1"/>
        <end position="24"/>
    </location>
</feature>
<evidence type="ECO:0000256" key="1">
    <source>
        <dbReference type="SAM" id="SignalP"/>
    </source>
</evidence>
<reference evidence="2 3" key="1">
    <citation type="submission" date="2021-12" db="EMBL/GenBank/DDBJ databases">
        <title>Discovery of the Pendulisporaceae a myxobacterial family with distinct sporulation behavior and unique specialized metabolism.</title>
        <authorList>
            <person name="Garcia R."/>
            <person name="Popoff A."/>
            <person name="Bader C.D."/>
            <person name="Loehr J."/>
            <person name="Walesch S."/>
            <person name="Walt C."/>
            <person name="Boldt J."/>
            <person name="Bunk B."/>
            <person name="Haeckl F.J.F.P.J."/>
            <person name="Gunesch A.P."/>
            <person name="Birkelbach J."/>
            <person name="Nuebel U."/>
            <person name="Pietschmann T."/>
            <person name="Bach T."/>
            <person name="Mueller R."/>
        </authorList>
    </citation>
    <scope>NUCLEOTIDE SEQUENCE [LARGE SCALE GENOMIC DNA]</scope>
    <source>
        <strain evidence="2 3">MSr11954</strain>
    </source>
</reference>
<dbReference type="EMBL" id="CP089984">
    <property type="protein sequence ID" value="WXB13935.1"/>
    <property type="molecule type" value="Genomic_DNA"/>
</dbReference>
<dbReference type="PROSITE" id="PS51257">
    <property type="entry name" value="PROKAR_LIPOPROTEIN"/>
    <property type="match status" value="1"/>
</dbReference>
<evidence type="ECO:0000313" key="3">
    <source>
        <dbReference type="Proteomes" id="UP001370348"/>
    </source>
</evidence>